<accession>A0A5J4Z6A2</accession>
<dbReference type="InterPro" id="IPR001810">
    <property type="entry name" value="F-box_dom"/>
</dbReference>
<gene>
    <name evidence="5" type="ORF">FVE85_6099</name>
</gene>
<dbReference type="EMBL" id="VRMN01000001">
    <property type="protein sequence ID" value="KAA8498514.1"/>
    <property type="molecule type" value="Genomic_DNA"/>
</dbReference>
<sequence>MVERVSERGRGRAGQDLSMETAVGLPDLPPVLLQKILELGSVEQVRVFGQVCRYTRTFVHANWAQIHWGLITDFIVGREWWLPQHHRDAFWNLSAFRSRCSVPMREDLVEWQITTRKYETVSTADSDRDPLAVVLASRRDSNALHVGALRTSIDGYGRSNPGQYDLDICALRLLSSFPSLISIQSDEKLPTLPNGCCLFRARAQFRLDTHVPLRAELQSESRWRSIPPRFTMSCWVRIDDADLRRSVYPLARLRFGKVHVQIVFYVRTQRLGVMVICEPTQLPAMGADGERIYMVNNHVTPSSVALGSFQGVTRLSTLDDLGVATMQEIGLGHWHHIAIRSLVDADDAPRLLEAVLDGKYSVWLENPLLHAPAVQPMELVVGRFPWDNDAQMGRGGGLQGVIQPLVHDVALHASEISLLASFHPKDVFQSASQYASLSFSPKHNDFGCDGCDEFPLFGIRWTCCDCLLKDLITYDLCTACMKKMALHGAIFGGRFATRHASDHKFLPLRYSSESSPLPRICDGLLQMLGVNWDRGRGAPAGKIRPIPFGVFPLESMPEGPVVPVNYMLEHTRLVQIG</sequence>
<evidence type="ECO:0000313" key="5">
    <source>
        <dbReference type="EMBL" id="KAA8498514.1"/>
    </source>
</evidence>
<evidence type="ECO:0000313" key="6">
    <source>
        <dbReference type="Proteomes" id="UP000324585"/>
    </source>
</evidence>
<dbReference type="Proteomes" id="UP000324585">
    <property type="component" value="Unassembled WGS sequence"/>
</dbReference>
<dbReference type="AlphaFoldDB" id="A0A5J4Z6A2"/>
<evidence type="ECO:0000256" key="2">
    <source>
        <dbReference type="ARBA" id="ARBA00022771"/>
    </source>
</evidence>
<dbReference type="InterPro" id="IPR043145">
    <property type="entry name" value="Znf_ZZ_sf"/>
</dbReference>
<keyword evidence="2" id="KW-0863">Zinc-finger</keyword>
<dbReference type="Gene3D" id="3.30.60.90">
    <property type="match status" value="1"/>
</dbReference>
<evidence type="ECO:0000256" key="3">
    <source>
        <dbReference type="ARBA" id="ARBA00022833"/>
    </source>
</evidence>
<feature type="domain" description="F-box" evidence="4">
    <location>
        <begin position="22"/>
        <end position="66"/>
    </location>
</feature>
<proteinExistence type="predicted"/>
<name>A0A5J4Z6A2_PORPP</name>
<protein>
    <recommendedName>
        <fullName evidence="4">F-box domain-containing protein</fullName>
    </recommendedName>
</protein>
<keyword evidence="3" id="KW-0862">Zinc</keyword>
<reference evidence="6" key="1">
    <citation type="journal article" date="2019" name="Nat. Commun.">
        <title>Expansion of phycobilisome linker gene families in mesophilic red algae.</title>
        <authorList>
            <person name="Lee J."/>
            <person name="Kim D."/>
            <person name="Bhattacharya D."/>
            <person name="Yoon H.S."/>
        </authorList>
    </citation>
    <scope>NUCLEOTIDE SEQUENCE [LARGE SCALE GENOMIC DNA]</scope>
    <source>
        <strain evidence="6">CCMP 1328</strain>
    </source>
</reference>
<dbReference type="OrthoDB" id="2122982at2759"/>
<dbReference type="PROSITE" id="PS50181">
    <property type="entry name" value="FBOX"/>
    <property type="match status" value="1"/>
</dbReference>
<dbReference type="SUPFAM" id="SSF57850">
    <property type="entry name" value="RING/U-box"/>
    <property type="match status" value="1"/>
</dbReference>
<evidence type="ECO:0000259" key="4">
    <source>
        <dbReference type="PROSITE" id="PS50181"/>
    </source>
</evidence>
<keyword evidence="6" id="KW-1185">Reference proteome</keyword>
<dbReference type="GO" id="GO:0008270">
    <property type="term" value="F:zinc ion binding"/>
    <property type="evidence" value="ECO:0007669"/>
    <property type="project" value="UniProtKB-KW"/>
</dbReference>
<keyword evidence="1" id="KW-0479">Metal-binding</keyword>
<comment type="caution">
    <text evidence="5">The sequence shown here is derived from an EMBL/GenBank/DDBJ whole genome shotgun (WGS) entry which is preliminary data.</text>
</comment>
<evidence type="ECO:0000256" key="1">
    <source>
        <dbReference type="ARBA" id="ARBA00022723"/>
    </source>
</evidence>
<organism evidence="5 6">
    <name type="scientific">Porphyridium purpureum</name>
    <name type="common">Red alga</name>
    <name type="synonym">Porphyridium cruentum</name>
    <dbReference type="NCBI Taxonomy" id="35688"/>
    <lineage>
        <taxon>Eukaryota</taxon>
        <taxon>Rhodophyta</taxon>
        <taxon>Bangiophyceae</taxon>
        <taxon>Porphyridiales</taxon>
        <taxon>Porphyridiaceae</taxon>
        <taxon>Porphyridium</taxon>
    </lineage>
</organism>